<reference evidence="2 3" key="1">
    <citation type="submission" date="2016-07" db="EMBL/GenBank/DDBJ databases">
        <title>Multiple horizontal gene transfer events from other fungi enriched the ability of initially mycotrophic Trichoderma (Ascomycota) to feed on dead plant biomass.</title>
        <authorList>
            <consortium name="DOE Joint Genome Institute"/>
            <person name="Aerts A."/>
            <person name="Atanasova L."/>
            <person name="Chenthamara K."/>
            <person name="Zhang J."/>
            <person name="Grujic M."/>
            <person name="Henrissat B."/>
            <person name="Kuo A."/>
            <person name="Salamov A."/>
            <person name="Lipzen A."/>
            <person name="Labutti K."/>
            <person name="Barry K."/>
            <person name="Miao Y."/>
            <person name="Rahimi M.J."/>
            <person name="Shen Q."/>
            <person name="Grigoriev I.V."/>
            <person name="Kubicek C.P."/>
            <person name="Druzhinina I.S."/>
        </authorList>
    </citation>
    <scope>NUCLEOTIDE SEQUENCE [LARGE SCALE GENOMIC DNA]</scope>
    <source>
        <strain evidence="2 3">ATCC 18648</strain>
    </source>
</reference>
<gene>
    <name evidence="2" type="ORF">M440DRAFT_116746</name>
</gene>
<feature type="transmembrane region" description="Helical" evidence="1">
    <location>
        <begin position="79"/>
        <end position="99"/>
    </location>
</feature>
<proteinExistence type="predicted"/>
<name>A0A2T4BYQ8_TRILO</name>
<evidence type="ECO:0000313" key="2">
    <source>
        <dbReference type="EMBL" id="PTB74432.1"/>
    </source>
</evidence>
<protein>
    <submittedName>
        <fullName evidence="2">Uncharacterized protein</fullName>
    </submittedName>
</protein>
<keyword evidence="1" id="KW-1133">Transmembrane helix</keyword>
<keyword evidence="1" id="KW-0472">Membrane</keyword>
<keyword evidence="3" id="KW-1185">Reference proteome</keyword>
<sequence length="209" mass="23635">MPHLKSEVIDRTSLSDWQRELSLKLPILGWTWKRITGIYTKRKALIWSNTTGLRAGSEIPNTLLELGTRHNFHLDIRPFFFFFFFCLVSLSPFYPHSYFLHLSSLLFSFSLSRLTGLTFSLPFFSLNCIDYKGMPDSLFFPQKLGESGHAEACSSSSLLFPFPSLLFSFTCIYMTTSRAAGCSSSLGEYDNGKGFLPGVTMAVILFRGD</sequence>
<dbReference type="AlphaFoldDB" id="A0A2T4BYQ8"/>
<dbReference type="Proteomes" id="UP000240760">
    <property type="component" value="Unassembled WGS sequence"/>
</dbReference>
<evidence type="ECO:0000313" key="3">
    <source>
        <dbReference type="Proteomes" id="UP000240760"/>
    </source>
</evidence>
<accession>A0A2T4BYQ8</accession>
<evidence type="ECO:0000256" key="1">
    <source>
        <dbReference type="SAM" id="Phobius"/>
    </source>
</evidence>
<keyword evidence="1" id="KW-0812">Transmembrane</keyword>
<organism evidence="2 3">
    <name type="scientific">Trichoderma longibrachiatum ATCC 18648</name>
    <dbReference type="NCBI Taxonomy" id="983965"/>
    <lineage>
        <taxon>Eukaryota</taxon>
        <taxon>Fungi</taxon>
        <taxon>Dikarya</taxon>
        <taxon>Ascomycota</taxon>
        <taxon>Pezizomycotina</taxon>
        <taxon>Sordariomycetes</taxon>
        <taxon>Hypocreomycetidae</taxon>
        <taxon>Hypocreales</taxon>
        <taxon>Hypocreaceae</taxon>
        <taxon>Trichoderma</taxon>
    </lineage>
</organism>
<dbReference type="EMBL" id="KZ679136">
    <property type="protein sequence ID" value="PTB74432.1"/>
    <property type="molecule type" value="Genomic_DNA"/>
</dbReference>